<keyword evidence="1" id="KW-1133">Transmembrane helix</keyword>
<dbReference type="RefSeq" id="WP_168451336.1">
    <property type="nucleotide sequence ID" value="NZ_JAAWWK010000006.1"/>
</dbReference>
<keyword evidence="3" id="KW-1185">Reference proteome</keyword>
<dbReference type="EMBL" id="JAAWWK010000006">
    <property type="protein sequence ID" value="NKI18808.1"/>
    <property type="molecule type" value="Genomic_DNA"/>
</dbReference>
<proteinExistence type="predicted"/>
<name>A0ABX1GHZ9_9GAMM</name>
<gene>
    <name evidence="2" type="ORF">HCU74_15475</name>
</gene>
<accession>A0ABX1GHZ9</accession>
<organism evidence="2 3">
    <name type="scientific">Spongiibacter thalassae</name>
    <dbReference type="NCBI Taxonomy" id="2721624"/>
    <lineage>
        <taxon>Bacteria</taxon>
        <taxon>Pseudomonadati</taxon>
        <taxon>Pseudomonadota</taxon>
        <taxon>Gammaproteobacteria</taxon>
        <taxon>Cellvibrionales</taxon>
        <taxon>Spongiibacteraceae</taxon>
        <taxon>Spongiibacter</taxon>
    </lineage>
</organism>
<keyword evidence="1" id="KW-0472">Membrane</keyword>
<reference evidence="2 3" key="1">
    <citation type="submission" date="2020-04" db="EMBL/GenBank/DDBJ databases">
        <authorList>
            <person name="Yoon J."/>
        </authorList>
    </citation>
    <scope>NUCLEOTIDE SEQUENCE [LARGE SCALE GENOMIC DNA]</scope>
    <source>
        <strain evidence="2 3">KMU-166</strain>
    </source>
</reference>
<sequence length="183" mass="19365">MMKKPGESGVVLIVVLIMLGIFSVIVVAMIGSSNINFKIAGNQQYRLEAKASARNSLESYLSNPANFAIPLPTLPSEFETDFNGDGVADMVAVVAPPTCMRSGPIKQQELDISKAEDAQCLGTGQSSSGGTLTDDSTALQGNSWCAKMTWDVMSTVNDVATSTNIEMHQGVYVKAIIGTPCLN</sequence>
<comment type="caution">
    <text evidence="2">The sequence shown here is derived from an EMBL/GenBank/DDBJ whole genome shotgun (WGS) entry which is preliminary data.</text>
</comment>
<evidence type="ECO:0000313" key="2">
    <source>
        <dbReference type="EMBL" id="NKI18808.1"/>
    </source>
</evidence>
<dbReference type="Proteomes" id="UP000765845">
    <property type="component" value="Unassembled WGS sequence"/>
</dbReference>
<evidence type="ECO:0000256" key="1">
    <source>
        <dbReference type="SAM" id="Phobius"/>
    </source>
</evidence>
<protein>
    <submittedName>
        <fullName evidence="2">Pilus assembly protein</fullName>
    </submittedName>
</protein>
<feature type="transmembrane region" description="Helical" evidence="1">
    <location>
        <begin position="9"/>
        <end position="30"/>
    </location>
</feature>
<evidence type="ECO:0000313" key="3">
    <source>
        <dbReference type="Proteomes" id="UP000765845"/>
    </source>
</evidence>
<keyword evidence="1" id="KW-0812">Transmembrane</keyword>